<dbReference type="FunFam" id="2.130.10.10:FF:002118">
    <property type="entry name" value="Mitochondrial division protein 1"/>
    <property type="match status" value="1"/>
</dbReference>
<dbReference type="InterPro" id="IPR003347">
    <property type="entry name" value="JmjC_dom"/>
</dbReference>
<dbReference type="Pfam" id="PF13621">
    <property type="entry name" value="Cupin_8"/>
    <property type="match status" value="1"/>
</dbReference>
<keyword evidence="4" id="KW-0175">Coiled coil</keyword>
<dbReference type="InterPro" id="IPR041667">
    <property type="entry name" value="Cupin_8"/>
</dbReference>
<keyword evidence="1 3" id="KW-0853">WD repeat</keyword>
<dbReference type="PRINTS" id="PR00320">
    <property type="entry name" value="GPROTEINBRPT"/>
</dbReference>
<feature type="repeat" description="WD" evidence="3">
    <location>
        <begin position="539"/>
        <end position="578"/>
    </location>
</feature>
<feature type="region of interest" description="Disordered" evidence="5">
    <location>
        <begin position="1"/>
        <end position="20"/>
    </location>
</feature>
<feature type="domain" description="JmjC" evidence="6">
    <location>
        <begin position="995"/>
        <end position="1171"/>
    </location>
</feature>
<dbReference type="Proteomes" id="UP001243330">
    <property type="component" value="Unassembled WGS sequence"/>
</dbReference>
<evidence type="ECO:0000256" key="4">
    <source>
        <dbReference type="SAM" id="Coils"/>
    </source>
</evidence>
<dbReference type="PROSITE" id="PS00678">
    <property type="entry name" value="WD_REPEATS_1"/>
    <property type="match status" value="3"/>
</dbReference>
<feature type="repeat" description="WD" evidence="3">
    <location>
        <begin position="516"/>
        <end position="538"/>
    </location>
</feature>
<dbReference type="CDD" id="cd00200">
    <property type="entry name" value="WD40"/>
    <property type="match status" value="1"/>
</dbReference>
<evidence type="ECO:0000256" key="1">
    <source>
        <dbReference type="ARBA" id="ARBA00022574"/>
    </source>
</evidence>
<dbReference type="SUPFAM" id="SSF51197">
    <property type="entry name" value="Clavaminate synthase-like"/>
    <property type="match status" value="1"/>
</dbReference>
<dbReference type="InterPro" id="IPR019775">
    <property type="entry name" value="WD40_repeat_CS"/>
</dbReference>
<feature type="repeat" description="WD" evidence="3">
    <location>
        <begin position="358"/>
        <end position="390"/>
    </location>
</feature>
<accession>A0AAD9EK42</accession>
<dbReference type="Gene3D" id="2.60.120.650">
    <property type="entry name" value="Cupin"/>
    <property type="match status" value="1"/>
</dbReference>
<dbReference type="InterPro" id="IPR015943">
    <property type="entry name" value="WD40/YVTN_repeat-like_dom_sf"/>
</dbReference>
<reference evidence="7" key="1">
    <citation type="submission" date="2023-01" db="EMBL/GenBank/DDBJ databases">
        <title>Colletotrichum chrysophilum M932 genome sequence.</title>
        <authorList>
            <person name="Baroncelli R."/>
        </authorList>
    </citation>
    <scope>NUCLEOTIDE SEQUENCE</scope>
    <source>
        <strain evidence="7">M932</strain>
    </source>
</reference>
<keyword evidence="8" id="KW-1185">Reference proteome</keyword>
<evidence type="ECO:0000313" key="8">
    <source>
        <dbReference type="Proteomes" id="UP001243330"/>
    </source>
</evidence>
<dbReference type="CDD" id="cd22881">
    <property type="entry name" value="Mdv1_N"/>
    <property type="match status" value="1"/>
</dbReference>
<feature type="repeat" description="WD" evidence="3">
    <location>
        <begin position="316"/>
        <end position="357"/>
    </location>
</feature>
<dbReference type="InterPro" id="IPR001680">
    <property type="entry name" value="WD40_rpt"/>
</dbReference>
<name>A0AAD9EK42_9PEZI</name>
<dbReference type="PANTHER" id="PTHR14604:SF3">
    <property type="entry name" value="SPERM-ASSOCIATED ANTIGEN 16 PROTEIN"/>
    <property type="match status" value="1"/>
</dbReference>
<organism evidence="7 8">
    <name type="scientific">Colletotrichum chrysophilum</name>
    <dbReference type="NCBI Taxonomy" id="1836956"/>
    <lineage>
        <taxon>Eukaryota</taxon>
        <taxon>Fungi</taxon>
        <taxon>Dikarya</taxon>
        <taxon>Ascomycota</taxon>
        <taxon>Pezizomycotina</taxon>
        <taxon>Sordariomycetes</taxon>
        <taxon>Hypocreomycetidae</taxon>
        <taxon>Glomerellales</taxon>
        <taxon>Glomerellaceae</taxon>
        <taxon>Colletotrichum</taxon>
        <taxon>Colletotrichum gloeosporioides species complex</taxon>
    </lineage>
</organism>
<dbReference type="InterPro" id="IPR050995">
    <property type="entry name" value="WD-F-box_domain-protein"/>
</dbReference>
<keyword evidence="2" id="KW-0677">Repeat</keyword>
<feature type="region of interest" description="Disordered" evidence="5">
    <location>
        <begin position="139"/>
        <end position="167"/>
    </location>
</feature>
<dbReference type="Gene3D" id="6.10.280.220">
    <property type="match status" value="1"/>
</dbReference>
<dbReference type="SMART" id="SM00558">
    <property type="entry name" value="JmjC"/>
    <property type="match status" value="1"/>
</dbReference>
<proteinExistence type="predicted"/>
<feature type="region of interest" description="Disordered" evidence="5">
    <location>
        <begin position="398"/>
        <end position="419"/>
    </location>
</feature>
<dbReference type="InterPro" id="IPR036322">
    <property type="entry name" value="WD40_repeat_dom_sf"/>
</dbReference>
<feature type="coiled-coil region" evidence="4">
    <location>
        <begin position="201"/>
        <end position="249"/>
    </location>
</feature>
<dbReference type="Gene3D" id="2.130.10.10">
    <property type="entry name" value="YVTN repeat-like/Quinoprotein amine dehydrogenase"/>
    <property type="match status" value="2"/>
</dbReference>
<feature type="compositionally biased region" description="Acidic residues" evidence="5">
    <location>
        <begin position="401"/>
        <end position="417"/>
    </location>
</feature>
<dbReference type="PROSITE" id="PS50294">
    <property type="entry name" value="WD_REPEATS_REGION"/>
    <property type="match status" value="4"/>
</dbReference>
<dbReference type="EMBL" id="JAQOWY010000097">
    <property type="protein sequence ID" value="KAK1851385.1"/>
    <property type="molecule type" value="Genomic_DNA"/>
</dbReference>
<protein>
    <submittedName>
        <fullName evidence="7">Mitochondrial division protein 1</fullName>
    </submittedName>
</protein>
<sequence length="1171" mass="130676">MAASDKDNDQYGFNDDAGDDQSVLSTRGIEAFGRKVTTTASHLIGPLSEQSGNGHGHYHGALAEVHKQLRRPNVQRSMFSMAKTTPTDLVRSKLSKTEIQHRALTYLPDELLANIPEGDNSFSLFQGFKASFPELTEEGRKHRRRVSRGRKLLDETAHTPGTPQELQNLKKDKASMMHELEMLGVRKNMASSEIRDIDNKIANLHGMRRIILERLANLEQEETMLEHDLMDTEARLEEAQELFDEAESIAINTPTKTEEDLAGDQDESGFMSQSVYEKLPSASNTPASKQKKKVVRRKSMPILHEHFEPGTAIREIRAHQDTITALDFDAPFGTMVTSAMDDSIKVWDLNAGRCIGLLEGHTASVRTLQVEDNFLVTGGMDATIRLWDLSKAHYDPHGSQFDDDEDGIAFENPDDSPVEPPAGSMRDCPLYTLQSHVDEITALHFRNDILVSGSADKTLRQWDLENGRCVQTLDVMWAAAQASANFGSDSSWRQTSRAPAQTAHFIGALQVFETALACGTADGMVRLWDLRSGQVHRSLVGHTGPVTCLQFDDVHLVTGSMDRSIRIWDLRTGSIYDAYAYDNAVTSMMFDERRIVSAAGEDVVKVYDKVEGRQWECGAGIAEADDNKTPAVVERVRVKDGYLVEGRQDAHQHLLQTDPLGATQTYYISPSTHSHHTLLLIHKLTFHNELGIITFIYELNGFVGPRNMNTLSNPALIKECTDLALRMASSRPEDFAAGDNKTLKADGVHALTKDLFERYSELAHRTLALARSPAEEEAAEMIRLLDEELERTYKRFYDFVYAELPFCWRVLYTELSLMKFVVLVTTGGASDDAGKEELLDELVGVLDKALILAGGAGRSRGRRVIERLLSYLDAPTQGTACLPGTFPTTKVFTPPVTRPIEVVEGMSMAGFQRYLDSAGDLGPEPLVLKGLLTEWPALSSRPWDSPAYLMSRTCGGRRLVPVEVGRSYVDEGWTQELIPFKELLRRITGEKGKTTYLAQHELFTQLPHLQNDILTPDRCFTAPPPHPLDPSKNKPELDLPLVNAWFGPPGTITPLHTDGYHNLLCQVVGAKYLRLYAPHDSEALCPRGEEEVDMSNTSGFDVGAVEGWDEDAEGRDAIELEEFRGLRHWDCVLEKGDVLYIPIGWWHYVRSLSVSFSVSFWWNGNHVEAEG</sequence>
<evidence type="ECO:0000313" key="7">
    <source>
        <dbReference type="EMBL" id="KAK1851385.1"/>
    </source>
</evidence>
<dbReference type="PROSITE" id="PS50082">
    <property type="entry name" value="WD_REPEATS_2"/>
    <property type="match status" value="5"/>
</dbReference>
<dbReference type="SMART" id="SM00320">
    <property type="entry name" value="WD40"/>
    <property type="match status" value="6"/>
</dbReference>
<dbReference type="SUPFAM" id="SSF50978">
    <property type="entry name" value="WD40 repeat-like"/>
    <property type="match status" value="1"/>
</dbReference>
<evidence type="ECO:0000259" key="6">
    <source>
        <dbReference type="PROSITE" id="PS51184"/>
    </source>
</evidence>
<evidence type="ECO:0000256" key="2">
    <source>
        <dbReference type="ARBA" id="ARBA00022737"/>
    </source>
</evidence>
<evidence type="ECO:0000256" key="5">
    <source>
        <dbReference type="SAM" id="MobiDB-lite"/>
    </source>
</evidence>
<dbReference type="PROSITE" id="PS51184">
    <property type="entry name" value="JMJC"/>
    <property type="match status" value="1"/>
</dbReference>
<dbReference type="PANTHER" id="PTHR14604">
    <property type="entry name" value="WD40 REPEAT PF20"/>
    <property type="match status" value="1"/>
</dbReference>
<dbReference type="Pfam" id="PF00400">
    <property type="entry name" value="WD40"/>
    <property type="match status" value="4"/>
</dbReference>
<feature type="repeat" description="WD" evidence="3">
    <location>
        <begin position="433"/>
        <end position="472"/>
    </location>
</feature>
<feature type="compositionally biased region" description="Basic residues" evidence="5">
    <location>
        <begin position="141"/>
        <end position="150"/>
    </location>
</feature>
<evidence type="ECO:0000256" key="3">
    <source>
        <dbReference type="PROSITE-ProRule" id="PRU00221"/>
    </source>
</evidence>
<dbReference type="AlphaFoldDB" id="A0AAD9EK42"/>
<gene>
    <name evidence="7" type="ORF">CCHR01_05962</name>
</gene>
<comment type="caution">
    <text evidence="7">The sequence shown here is derived from an EMBL/GenBank/DDBJ whole genome shotgun (WGS) entry which is preliminary data.</text>
</comment>
<dbReference type="InterPro" id="IPR020472">
    <property type="entry name" value="WD40_PAC1"/>
</dbReference>